<dbReference type="Proteomes" id="UP000505210">
    <property type="component" value="Chromosome"/>
</dbReference>
<keyword evidence="2" id="KW-1133">Transmembrane helix</keyword>
<protein>
    <submittedName>
        <fullName evidence="3">Uncharacterized protein</fullName>
    </submittedName>
</protein>
<dbReference type="KEGG" id="theu:HPC62_03355"/>
<feature type="region of interest" description="Disordered" evidence="1">
    <location>
        <begin position="52"/>
        <end position="105"/>
    </location>
</feature>
<feature type="transmembrane region" description="Helical" evidence="2">
    <location>
        <begin position="7"/>
        <end position="24"/>
    </location>
</feature>
<evidence type="ECO:0000256" key="1">
    <source>
        <dbReference type="SAM" id="MobiDB-lite"/>
    </source>
</evidence>
<keyword evidence="2" id="KW-0812">Transmembrane</keyword>
<keyword evidence="2" id="KW-0472">Membrane</keyword>
<evidence type="ECO:0000313" key="3">
    <source>
        <dbReference type="EMBL" id="QKD81339.1"/>
    </source>
</evidence>
<gene>
    <name evidence="3" type="ORF">HPC62_03355</name>
</gene>
<organism evidence="3 4">
    <name type="scientific">Thermoleptolyngbya sichuanensis A183</name>
    <dbReference type="NCBI Taxonomy" id="2737172"/>
    <lineage>
        <taxon>Bacteria</taxon>
        <taxon>Bacillati</taxon>
        <taxon>Cyanobacteriota</taxon>
        <taxon>Cyanophyceae</taxon>
        <taxon>Oculatellales</taxon>
        <taxon>Oculatellaceae</taxon>
        <taxon>Thermoleptolyngbya</taxon>
        <taxon>Thermoleptolyngbya sichuanensis</taxon>
    </lineage>
</organism>
<feature type="compositionally biased region" description="Basic and acidic residues" evidence="1">
    <location>
        <begin position="73"/>
        <end position="84"/>
    </location>
</feature>
<proteinExistence type="predicted"/>
<sequence>MGKNDPVIVGIKLWIVFLIGFALLGYWVPLSIGLGAIAGLSGALIASYRKQDKPLPPEQKSQRDLIPRLSLGRKSEEEPNERAIARPRRGFFSRQPGPSFKSRRR</sequence>
<dbReference type="EMBL" id="CP053661">
    <property type="protein sequence ID" value="QKD81339.1"/>
    <property type="molecule type" value="Genomic_DNA"/>
</dbReference>
<accession>A0A6M8B2M8</accession>
<name>A0A6M8B2M8_9CYAN</name>
<dbReference type="AlphaFoldDB" id="A0A6M8B2M8"/>
<feature type="compositionally biased region" description="Basic and acidic residues" evidence="1">
    <location>
        <begin position="52"/>
        <end position="66"/>
    </location>
</feature>
<keyword evidence="4" id="KW-1185">Reference proteome</keyword>
<evidence type="ECO:0000313" key="4">
    <source>
        <dbReference type="Proteomes" id="UP000505210"/>
    </source>
</evidence>
<reference evidence="3 4" key="1">
    <citation type="submission" date="2020-05" db="EMBL/GenBank/DDBJ databases">
        <title>Complete genome sequence of of a novel Thermoleptolyngbya strain isolated from hot springs of Ganzi, Sichuan China.</title>
        <authorList>
            <person name="Tang J."/>
            <person name="Daroch M."/>
            <person name="Li L."/>
            <person name="Waleron K."/>
            <person name="Waleron M."/>
            <person name="Waleron M."/>
        </authorList>
    </citation>
    <scope>NUCLEOTIDE SEQUENCE [LARGE SCALE GENOMIC DNA]</scope>
    <source>
        <strain evidence="3 4">PKUAC-SCTA183</strain>
    </source>
</reference>
<dbReference type="RefSeq" id="WP_172353742.1">
    <property type="nucleotide sequence ID" value="NZ_CP053661.1"/>
</dbReference>
<evidence type="ECO:0000256" key="2">
    <source>
        <dbReference type="SAM" id="Phobius"/>
    </source>
</evidence>